<evidence type="ECO:0000256" key="3">
    <source>
        <dbReference type="ARBA" id="ARBA00023242"/>
    </source>
</evidence>
<dbReference type="Gene3D" id="2.40.50.140">
    <property type="entry name" value="Nucleic acid-binding proteins"/>
    <property type="match status" value="1"/>
</dbReference>
<dbReference type="InterPro" id="IPR036390">
    <property type="entry name" value="WH_DNA-bd_sf"/>
</dbReference>
<dbReference type="GO" id="GO:0035861">
    <property type="term" value="C:site of double-strand break"/>
    <property type="evidence" value="ECO:0007669"/>
    <property type="project" value="TreeGrafter"/>
</dbReference>
<gene>
    <name evidence="4" type="ORF">HG537_0E02480</name>
</gene>
<dbReference type="GO" id="GO:0006289">
    <property type="term" value="P:nucleotide-excision repair"/>
    <property type="evidence" value="ECO:0007669"/>
    <property type="project" value="TreeGrafter"/>
</dbReference>
<keyword evidence="2" id="KW-0238">DNA-binding</keyword>
<dbReference type="GO" id="GO:0006260">
    <property type="term" value="P:DNA replication"/>
    <property type="evidence" value="ECO:0007669"/>
    <property type="project" value="TreeGrafter"/>
</dbReference>
<evidence type="ECO:0000313" key="4">
    <source>
        <dbReference type="EMBL" id="QLQ80893.1"/>
    </source>
</evidence>
<dbReference type="GO" id="GO:0000724">
    <property type="term" value="P:double-strand break repair via homologous recombination"/>
    <property type="evidence" value="ECO:0007669"/>
    <property type="project" value="TreeGrafter"/>
</dbReference>
<reference evidence="4 5" key="1">
    <citation type="submission" date="2020-06" db="EMBL/GenBank/DDBJ databases">
        <title>The yeast mating-type switching endonuclease HO is a domesticated member of an unorthodox homing genetic element family.</title>
        <authorList>
            <person name="Coughlan A.Y."/>
            <person name="Lombardi L."/>
            <person name="Braun-Galleani S."/>
            <person name="Martos A.R."/>
            <person name="Galeote V."/>
            <person name="Bigey F."/>
            <person name="Dequin S."/>
            <person name="Byrne K.P."/>
            <person name="Wolfe K.H."/>
        </authorList>
    </citation>
    <scope>NUCLEOTIDE SEQUENCE [LARGE SCALE GENOMIC DNA]</scope>
    <source>
        <strain evidence="4 5">CBS2947</strain>
    </source>
</reference>
<dbReference type="GO" id="GO:0000781">
    <property type="term" value="C:chromosome, telomeric region"/>
    <property type="evidence" value="ECO:0007669"/>
    <property type="project" value="TreeGrafter"/>
</dbReference>
<comment type="subcellular location">
    <subcellularLocation>
        <location evidence="1">Nucleus</location>
    </subcellularLocation>
</comment>
<dbReference type="GO" id="GO:0005662">
    <property type="term" value="C:DNA replication factor A complex"/>
    <property type="evidence" value="ECO:0007669"/>
    <property type="project" value="TreeGrafter"/>
</dbReference>
<dbReference type="GO" id="GO:0003697">
    <property type="term" value="F:single-stranded DNA binding"/>
    <property type="evidence" value="ECO:0007669"/>
    <property type="project" value="TreeGrafter"/>
</dbReference>
<accession>A0A7H9HUH6</accession>
<evidence type="ECO:0000313" key="5">
    <source>
        <dbReference type="Proteomes" id="UP000510647"/>
    </source>
</evidence>
<dbReference type="OrthoDB" id="25571at2759"/>
<dbReference type="Proteomes" id="UP000510647">
    <property type="component" value="Chromosome 5"/>
</dbReference>
<evidence type="ECO:0000256" key="1">
    <source>
        <dbReference type="ARBA" id="ARBA00004123"/>
    </source>
</evidence>
<keyword evidence="5" id="KW-1185">Reference proteome</keyword>
<dbReference type="PANTHER" id="PTHR13989">
    <property type="entry name" value="REPLICATION PROTEIN A-RELATED"/>
    <property type="match status" value="1"/>
</dbReference>
<dbReference type="AlphaFoldDB" id="A0A7H9HUH6"/>
<organism evidence="4 5">
    <name type="scientific">Torulaspora globosa</name>
    <dbReference type="NCBI Taxonomy" id="48254"/>
    <lineage>
        <taxon>Eukaryota</taxon>
        <taxon>Fungi</taxon>
        <taxon>Dikarya</taxon>
        <taxon>Ascomycota</taxon>
        <taxon>Saccharomycotina</taxon>
        <taxon>Saccharomycetes</taxon>
        <taxon>Saccharomycetales</taxon>
        <taxon>Saccharomycetaceae</taxon>
        <taxon>Torulaspora</taxon>
    </lineage>
</organism>
<keyword evidence="3" id="KW-0539">Nucleus</keyword>
<dbReference type="SUPFAM" id="SSF50249">
    <property type="entry name" value="Nucleic acid-binding proteins"/>
    <property type="match status" value="1"/>
</dbReference>
<evidence type="ECO:0008006" key="6">
    <source>
        <dbReference type="Google" id="ProtNLM"/>
    </source>
</evidence>
<proteinExistence type="predicted"/>
<dbReference type="CDD" id="cd04478">
    <property type="entry name" value="RPA2_DBD_D"/>
    <property type="match status" value="1"/>
</dbReference>
<dbReference type="InterPro" id="IPR040260">
    <property type="entry name" value="RFA2-like"/>
</dbReference>
<name>A0A7H9HUH6_9SACH</name>
<sequence>MELHHVCFVGVIRNIIDDTGSIKVTVEDGTGQINVRKYSLDTNDIEASQDEETKKHYTSSLAQQYQIGTYVKVFGALREFNGERGVQFAVIKNIKSFNEVIAHHLEAMKLYAIATGKFTTSKVGTEMQKETAPSLFVKDTDSNDGGNPLQRILAFCRQQCAGQDPNNFSVPVELIMQTLNLDETTVVDCCNTLTEQGFIYPTMNERKFFAMNA</sequence>
<dbReference type="PANTHER" id="PTHR13989:SF16">
    <property type="entry name" value="REPLICATION PROTEIN A2"/>
    <property type="match status" value="1"/>
</dbReference>
<protein>
    <recommendedName>
        <fullName evidence="6">Replication protein A C-terminal domain-containing protein</fullName>
    </recommendedName>
</protein>
<dbReference type="SUPFAM" id="SSF46785">
    <property type="entry name" value="Winged helix' DNA-binding domain"/>
    <property type="match status" value="1"/>
</dbReference>
<dbReference type="InterPro" id="IPR012340">
    <property type="entry name" value="NA-bd_OB-fold"/>
</dbReference>
<evidence type="ECO:0000256" key="2">
    <source>
        <dbReference type="ARBA" id="ARBA00023125"/>
    </source>
</evidence>
<dbReference type="EMBL" id="CP059271">
    <property type="protein sequence ID" value="QLQ80893.1"/>
    <property type="molecule type" value="Genomic_DNA"/>
</dbReference>